<comment type="caution">
    <text evidence="2">The sequence shown here is derived from an EMBL/GenBank/DDBJ whole genome shotgun (WGS) entry which is preliminary data.</text>
</comment>
<dbReference type="EMBL" id="WLVL01000007">
    <property type="protein sequence ID" value="MTB70808.1"/>
    <property type="molecule type" value="Genomic_DNA"/>
</dbReference>
<dbReference type="Proteomes" id="UP000431092">
    <property type="component" value="Unassembled WGS sequence"/>
</dbReference>
<evidence type="ECO:0000256" key="1">
    <source>
        <dbReference type="SAM" id="MobiDB-lite"/>
    </source>
</evidence>
<accession>A0A6I3I9F2</accession>
<proteinExistence type="predicted"/>
<organism evidence="2 3">
    <name type="scientific">Arsenicicoccus cauae</name>
    <dbReference type="NCBI Taxonomy" id="2663847"/>
    <lineage>
        <taxon>Bacteria</taxon>
        <taxon>Bacillati</taxon>
        <taxon>Actinomycetota</taxon>
        <taxon>Actinomycetes</taxon>
        <taxon>Micrococcales</taxon>
        <taxon>Intrasporangiaceae</taxon>
        <taxon>Arsenicicoccus</taxon>
    </lineage>
</organism>
<name>A0A6I3I9F2_9MICO</name>
<reference evidence="2 3" key="1">
    <citation type="submission" date="2019-11" db="EMBL/GenBank/DDBJ databases">
        <title>Whole genome sequencing identifies a novel species of the genus Arsenicicoccus isolated from human blood.</title>
        <authorList>
            <person name="Jeong J.H."/>
            <person name="Kweon O.J."/>
            <person name="Kim H.R."/>
            <person name="Kim T.-H."/>
            <person name="Ha S.-M."/>
            <person name="Lee M.-K."/>
        </authorList>
    </citation>
    <scope>NUCLEOTIDE SEQUENCE [LARGE SCALE GENOMIC DNA]</scope>
    <source>
        <strain evidence="2 3">MKL-02</strain>
    </source>
</reference>
<dbReference type="AlphaFoldDB" id="A0A6I3I9F2"/>
<gene>
    <name evidence="2" type="ORF">GGG17_02230</name>
</gene>
<feature type="region of interest" description="Disordered" evidence="1">
    <location>
        <begin position="1"/>
        <end position="48"/>
    </location>
</feature>
<dbReference type="RefSeq" id="WP_154592168.1">
    <property type="nucleotide sequence ID" value="NZ_WLVL01000007.1"/>
</dbReference>
<evidence type="ECO:0000313" key="3">
    <source>
        <dbReference type="Proteomes" id="UP000431092"/>
    </source>
</evidence>
<protein>
    <submittedName>
        <fullName evidence="2">Uncharacterized protein</fullName>
    </submittedName>
</protein>
<sequence>MLPTKDPHPVPGGPVRQVMPFDGWGDLPDQYGRDLDPDDEPDIEPGSALDQVLLRIEEKHPPRNPR</sequence>
<keyword evidence="3" id="KW-1185">Reference proteome</keyword>
<evidence type="ECO:0000313" key="2">
    <source>
        <dbReference type="EMBL" id="MTB70808.1"/>
    </source>
</evidence>